<dbReference type="Proteomes" id="UP000434172">
    <property type="component" value="Unassembled WGS sequence"/>
</dbReference>
<feature type="compositionally biased region" description="Polar residues" evidence="1">
    <location>
        <begin position="200"/>
        <end position="220"/>
    </location>
</feature>
<name>A0A8H3WJY7_9PEZI</name>
<reference evidence="2 3" key="1">
    <citation type="submission" date="2019-12" db="EMBL/GenBank/DDBJ databases">
        <title>A genome sequence resource for the geographically widespread anthracnose pathogen Colletotrichum asianum.</title>
        <authorList>
            <person name="Meng Y."/>
        </authorList>
    </citation>
    <scope>NUCLEOTIDE SEQUENCE [LARGE SCALE GENOMIC DNA]</scope>
    <source>
        <strain evidence="2 3">ICMP 18580</strain>
    </source>
</reference>
<keyword evidence="3" id="KW-1185">Reference proteome</keyword>
<feature type="region of interest" description="Disordered" evidence="1">
    <location>
        <begin position="150"/>
        <end position="239"/>
    </location>
</feature>
<dbReference type="AlphaFoldDB" id="A0A8H3WJY7"/>
<organism evidence="2 3">
    <name type="scientific">Colletotrichum asianum</name>
    <dbReference type="NCBI Taxonomy" id="702518"/>
    <lineage>
        <taxon>Eukaryota</taxon>
        <taxon>Fungi</taxon>
        <taxon>Dikarya</taxon>
        <taxon>Ascomycota</taxon>
        <taxon>Pezizomycotina</taxon>
        <taxon>Sordariomycetes</taxon>
        <taxon>Hypocreomycetidae</taxon>
        <taxon>Glomerellales</taxon>
        <taxon>Glomerellaceae</taxon>
        <taxon>Colletotrichum</taxon>
        <taxon>Colletotrichum gloeosporioides species complex</taxon>
    </lineage>
</organism>
<dbReference type="EMBL" id="WOWK01000009">
    <property type="protein sequence ID" value="KAF0330061.1"/>
    <property type="molecule type" value="Genomic_DNA"/>
</dbReference>
<evidence type="ECO:0000313" key="2">
    <source>
        <dbReference type="EMBL" id="KAF0330061.1"/>
    </source>
</evidence>
<evidence type="ECO:0000313" key="3">
    <source>
        <dbReference type="Proteomes" id="UP000434172"/>
    </source>
</evidence>
<comment type="caution">
    <text evidence="2">The sequence shown here is derived from an EMBL/GenBank/DDBJ whole genome shotgun (WGS) entry which is preliminary data.</text>
</comment>
<dbReference type="OrthoDB" id="4819798at2759"/>
<gene>
    <name evidence="2" type="ORF">GQ607_002828</name>
</gene>
<evidence type="ECO:0000256" key="1">
    <source>
        <dbReference type="SAM" id="MobiDB-lite"/>
    </source>
</evidence>
<protein>
    <submittedName>
        <fullName evidence="2">Uncharacterized protein</fullName>
    </submittedName>
</protein>
<accession>A0A8H3WJY7</accession>
<proteinExistence type="predicted"/>
<sequence length="389" mass="43880">MNNQQTGMAAPAHARYRYPKKPYHLPYQIKYLKLAIRIFNSDIHDILLSRPEKTMAINDLSKELTNSEKRGPSGDCHNNRTVSLARRMQKGDKAVVKWQVCSAILRFQMNLPETWLDHPTFRQCYAGASYLINCITSVNTYSKEGLQRAMYSAQSAGPQHNDNSRSGNDDARTGPQPSLGKTIEPRQAVQDDSRKRKAPETSSWSAESSGCTASGRQTFVTHGPGQKKRRTDKNESAATLQGHIEVIEIKSEDEDVKPAIKRPRQLARSHGEESRNAVGSIVNGRTNAVEAQHEVERQITTETNAANMQKTITELRRMMQFLPNVAASESKTFRKGILSTYITKIQSHGWNDLVRWADQLVVVEGRDFRQFVAEELWETLAERVNDLSA</sequence>
<feature type="compositionally biased region" description="Polar residues" evidence="1">
    <location>
        <begin position="152"/>
        <end position="166"/>
    </location>
</feature>